<sequence length="261" mass="30217">MLETIKFLNLGEWAISVVAAIAIWKWILKGLAEKWFQNRLDLQKQEVNTALQIQKDLTLQQAEFEKVKLERVLPILEQFNGAISEHKMMYNTYVSLIINKGGILPDFESQRLKLDGEVIESLASIAIYLPPEFRGLVYQLRKAVSCSWKDPLQIYYLLLDKGGIKCVVDVCAPSNDLYSDLMDCFYDMCNKYLGISNHEQSYASLLKYHGFIYSEFLEPTNLNAAQNFVWKYILFHEYVSINERAEVLELIEQEYEAESAV</sequence>
<evidence type="ECO:0000313" key="2">
    <source>
        <dbReference type="Proteomes" id="UP000241858"/>
    </source>
</evidence>
<comment type="caution">
    <text evidence="1">The sequence shown here is derived from an EMBL/GenBank/DDBJ whole genome shotgun (WGS) entry which is preliminary data.</text>
</comment>
<dbReference type="RefSeq" id="WP_061000844.1">
    <property type="nucleotide sequence ID" value="NZ_LNQZ01000042.1"/>
</dbReference>
<protein>
    <submittedName>
        <fullName evidence="1">Uncharacterized protein</fullName>
    </submittedName>
</protein>
<accession>A0A2T3HWZ0</accession>
<dbReference type="EMBL" id="PYLY01000023">
    <property type="protein sequence ID" value="PSU03502.1"/>
    <property type="molecule type" value="Genomic_DNA"/>
</dbReference>
<proteinExistence type="predicted"/>
<gene>
    <name evidence="1" type="ORF">C0W81_12090</name>
</gene>
<name>A0A2T3HWZ0_9GAMM</name>
<organism evidence="1 2">
    <name type="scientific">Photobacterium aquimaris</name>
    <dbReference type="NCBI Taxonomy" id="512643"/>
    <lineage>
        <taxon>Bacteria</taxon>
        <taxon>Pseudomonadati</taxon>
        <taxon>Pseudomonadota</taxon>
        <taxon>Gammaproteobacteria</taxon>
        <taxon>Vibrionales</taxon>
        <taxon>Vibrionaceae</taxon>
        <taxon>Photobacterium</taxon>
    </lineage>
</organism>
<dbReference type="OrthoDB" id="9899038at2"/>
<evidence type="ECO:0000313" key="1">
    <source>
        <dbReference type="EMBL" id="PSU03502.1"/>
    </source>
</evidence>
<dbReference type="Proteomes" id="UP000241858">
    <property type="component" value="Unassembled WGS sequence"/>
</dbReference>
<dbReference type="AlphaFoldDB" id="A0A2T3HWZ0"/>
<reference evidence="1 2" key="1">
    <citation type="submission" date="2018-03" db="EMBL/GenBank/DDBJ databases">
        <title>Whole genome sequencing of Histamine producing bacteria.</title>
        <authorList>
            <person name="Butler K."/>
        </authorList>
    </citation>
    <scope>NUCLEOTIDE SEQUENCE [LARGE SCALE GENOMIC DNA]</scope>
    <source>
        <strain evidence="1 2">DSM 23343</strain>
    </source>
</reference>